<keyword evidence="3" id="KW-0012">Acyltransferase</keyword>
<dbReference type="RefSeq" id="WP_073480624.1">
    <property type="nucleotide sequence ID" value="NZ_FQVN01000002.1"/>
</dbReference>
<dbReference type="SUPFAM" id="SSF53901">
    <property type="entry name" value="Thiolase-like"/>
    <property type="match status" value="1"/>
</dbReference>
<evidence type="ECO:0000259" key="5">
    <source>
        <dbReference type="Pfam" id="PF00195"/>
    </source>
</evidence>
<dbReference type="GO" id="GO:0016747">
    <property type="term" value="F:acyltransferase activity, transferring groups other than amino-acyl groups"/>
    <property type="evidence" value="ECO:0007669"/>
    <property type="project" value="InterPro"/>
</dbReference>
<dbReference type="STRING" id="2017.SAMN05444320_102369"/>
<organism evidence="7 8">
    <name type="scientific">Streptoalloteichus hindustanus</name>
    <dbReference type="NCBI Taxonomy" id="2017"/>
    <lineage>
        <taxon>Bacteria</taxon>
        <taxon>Bacillati</taxon>
        <taxon>Actinomycetota</taxon>
        <taxon>Actinomycetes</taxon>
        <taxon>Pseudonocardiales</taxon>
        <taxon>Pseudonocardiaceae</taxon>
        <taxon>Streptoalloteichus</taxon>
    </lineage>
</organism>
<comment type="similarity">
    <text evidence="1">Belongs to the thiolase-like superfamily. Chalcone/stilbene synthases family.</text>
</comment>
<accession>A0A1M4YIN3</accession>
<proteinExistence type="inferred from homology"/>
<dbReference type="Pfam" id="PF00195">
    <property type="entry name" value="Chal_sti_synt_N"/>
    <property type="match status" value="1"/>
</dbReference>
<dbReference type="EMBL" id="FQVN01000002">
    <property type="protein sequence ID" value="SHF05483.1"/>
    <property type="molecule type" value="Genomic_DNA"/>
</dbReference>
<dbReference type="PANTHER" id="PTHR11877:SF99">
    <property type="entry name" value="1,3,6,8-TETRAHYDROXYNAPHTHALENE SYNTHASE"/>
    <property type="match status" value="1"/>
</dbReference>
<dbReference type="PIRSF" id="PIRSF000451">
    <property type="entry name" value="PKS_III"/>
    <property type="match status" value="1"/>
</dbReference>
<dbReference type="PANTHER" id="PTHR11877">
    <property type="entry name" value="HYDROXYMETHYLGLUTARYL-COA SYNTHASE"/>
    <property type="match status" value="1"/>
</dbReference>
<evidence type="ECO:0000313" key="8">
    <source>
        <dbReference type="Proteomes" id="UP000184501"/>
    </source>
</evidence>
<protein>
    <submittedName>
        <fullName evidence="7">Isopalmitoylresorcinol synthase</fullName>
    </submittedName>
</protein>
<dbReference type="Pfam" id="PF02797">
    <property type="entry name" value="Chal_sti_synt_C"/>
    <property type="match status" value="1"/>
</dbReference>
<evidence type="ECO:0000256" key="3">
    <source>
        <dbReference type="ARBA" id="ARBA00023315"/>
    </source>
</evidence>
<dbReference type="AlphaFoldDB" id="A0A1M4YIN3"/>
<feature type="domain" description="Chalcone/stilbene synthase N-terminal" evidence="5">
    <location>
        <begin position="4"/>
        <end position="199"/>
    </location>
</feature>
<dbReference type="Gene3D" id="3.40.47.10">
    <property type="match status" value="2"/>
</dbReference>
<gene>
    <name evidence="7" type="ORF">SAMN05444320_102369</name>
</gene>
<evidence type="ECO:0000256" key="4">
    <source>
        <dbReference type="PIRSR" id="PIRSR000451-1"/>
    </source>
</evidence>
<evidence type="ECO:0000256" key="2">
    <source>
        <dbReference type="ARBA" id="ARBA00022679"/>
    </source>
</evidence>
<evidence type="ECO:0000259" key="6">
    <source>
        <dbReference type="Pfam" id="PF02797"/>
    </source>
</evidence>
<keyword evidence="8" id="KW-1185">Reference proteome</keyword>
<keyword evidence="2" id="KW-0808">Transferase</keyword>
<dbReference type="InterPro" id="IPR011141">
    <property type="entry name" value="Polyketide_synthase_type-III"/>
</dbReference>
<dbReference type="GO" id="GO:0030639">
    <property type="term" value="P:polyketide biosynthetic process"/>
    <property type="evidence" value="ECO:0007669"/>
    <property type="project" value="TreeGrafter"/>
</dbReference>
<dbReference type="InterPro" id="IPR012328">
    <property type="entry name" value="Chalcone/stilbene_synt_C"/>
</dbReference>
<evidence type="ECO:0000313" key="7">
    <source>
        <dbReference type="EMBL" id="SHF05483.1"/>
    </source>
</evidence>
<feature type="domain" description="Chalcone/stilbene synthase C-terminal" evidence="6">
    <location>
        <begin position="220"/>
        <end position="358"/>
    </location>
</feature>
<dbReference type="CDD" id="cd00831">
    <property type="entry name" value="CHS_like"/>
    <property type="match status" value="1"/>
</dbReference>
<dbReference type="Proteomes" id="UP000184501">
    <property type="component" value="Unassembled WGS sequence"/>
</dbReference>
<evidence type="ECO:0000256" key="1">
    <source>
        <dbReference type="ARBA" id="ARBA00005531"/>
    </source>
</evidence>
<dbReference type="InterPro" id="IPR016039">
    <property type="entry name" value="Thiolase-like"/>
</dbReference>
<name>A0A1M4YIN3_STRHI</name>
<dbReference type="OrthoDB" id="9786288at2"/>
<sequence>MSRIAAVHVALPPHVYPQREITEAFTRMCGHDRAVVRRFHEAVGVSTRHLALPLDAYPQLADFGAANDAFLRCALDLAEHAVKGALTSAGLAPVDVDLVLSTSVTGLGVPSVEARLAHRVGLRADVKRLPLFGLGCVAGAAGVARAHDYLRGHPGQVALLLAVELCSLTVQRDDASTANLVASGLFGDGAAAVVLLGADRAPAGSGPAGKGSAGRGPSVVAARSRLYPDSERVMGWEIDGRGFRIVLSAEVPAVVRRHLGGDVRRFLADAGLDLPAVTTWICHPGGPKVLQALQRALDLPDEALALTRRSLDRVGNMSSVSVLAVLADTIDRRPGRPGESGLLLAMGPGFCSELVLLQW</sequence>
<reference evidence="7 8" key="1">
    <citation type="submission" date="2016-11" db="EMBL/GenBank/DDBJ databases">
        <authorList>
            <person name="Jaros S."/>
            <person name="Januszkiewicz K."/>
            <person name="Wedrychowicz H."/>
        </authorList>
    </citation>
    <scope>NUCLEOTIDE SEQUENCE [LARGE SCALE GENOMIC DNA]</scope>
    <source>
        <strain evidence="7 8">DSM 44523</strain>
    </source>
</reference>
<feature type="active site" description="Acyl-thioester intermediate" evidence="4">
    <location>
        <position position="136"/>
    </location>
</feature>
<dbReference type="InterPro" id="IPR001099">
    <property type="entry name" value="Chalcone/stilbene_synt_N"/>
</dbReference>